<dbReference type="GO" id="GO:0016192">
    <property type="term" value="P:vesicle-mediated transport"/>
    <property type="evidence" value="ECO:0007669"/>
    <property type="project" value="InterPro"/>
</dbReference>
<evidence type="ECO:0000313" key="4">
    <source>
        <dbReference type="Proteomes" id="UP000015453"/>
    </source>
</evidence>
<dbReference type="InterPro" id="IPR013176">
    <property type="entry name" value="Ccz1"/>
</dbReference>
<dbReference type="PANTHER" id="PTHR13056">
    <property type="entry name" value="VACUOLAR FUSION PROTEIN CCZ1 HOMOLOG-RELATED"/>
    <property type="match status" value="1"/>
</dbReference>
<reference evidence="3 4" key="1">
    <citation type="journal article" date="2013" name="BMC Genomics">
        <title>The miniature genome of a carnivorous plant Genlisea aurea contains a low number of genes and short non-coding sequences.</title>
        <authorList>
            <person name="Leushkin E.V."/>
            <person name="Sutormin R.A."/>
            <person name="Nabieva E.R."/>
            <person name="Penin A.A."/>
            <person name="Kondrashov A.S."/>
            <person name="Logacheva M.D."/>
        </authorList>
    </citation>
    <scope>NUCLEOTIDE SEQUENCE [LARGE SCALE GENOMIC DNA]</scope>
</reference>
<gene>
    <name evidence="3" type="ORF">M569_07212</name>
</gene>
<sequence>MQLCVFDLRRGQTEGQELDKILFFYPSDVSIATRLSVIGLSEGLITFTRIFSPETPCESIKTQMHSHVFYEAEPQIWMVMIVEEDENSEYIRRVDCLREVLNELHSLFVMFNGSIRSLADKEPTGALVRTHLHCFIMDFLSDYFVGKKLVLPDFRDSLKECRTLQMITAGREAALDVQSLVRVLESCAGNAKCYTLVLFQDLMVSTNLSSVDSVRLFTYAVLRLTPQALSRPYSHSKESNSSPGAVLDQYHHHNSHDAAGRNSSYSVLRPLQRGKWFKGEDGFLLTDTWGLEVDGSMHKSPTIWLHETEEKMYMLVYQHRSLTAVLLMPVSSINGEPGIARVKQQIIEHQASMKIFKVEEKLSRGWAGENAYHVSGYRYLMVDRDGGVSRATPPGKVTTLTKESLGCVNKLRSEVDWEKRRGNWRDVEICLRAKNNAWHVGRLTGGKELYVVLEKGAHETLLYASDAVERFSDRYCGGAFSLN</sequence>
<dbReference type="PANTHER" id="PTHR13056:SF0">
    <property type="entry name" value="VACUOLAR FUSION PROTEIN CCZ1 HOMOLOG-RELATED"/>
    <property type="match status" value="1"/>
</dbReference>
<evidence type="ECO:0000259" key="2">
    <source>
        <dbReference type="Pfam" id="PF19031"/>
    </source>
</evidence>
<dbReference type="Pfam" id="PF19031">
    <property type="entry name" value="Intu_longin_1"/>
    <property type="match status" value="1"/>
</dbReference>
<organism evidence="3 4">
    <name type="scientific">Genlisea aurea</name>
    <dbReference type="NCBI Taxonomy" id="192259"/>
    <lineage>
        <taxon>Eukaryota</taxon>
        <taxon>Viridiplantae</taxon>
        <taxon>Streptophyta</taxon>
        <taxon>Embryophyta</taxon>
        <taxon>Tracheophyta</taxon>
        <taxon>Spermatophyta</taxon>
        <taxon>Magnoliopsida</taxon>
        <taxon>eudicotyledons</taxon>
        <taxon>Gunneridae</taxon>
        <taxon>Pentapetalae</taxon>
        <taxon>asterids</taxon>
        <taxon>lamiids</taxon>
        <taxon>Lamiales</taxon>
        <taxon>Lentibulariaceae</taxon>
        <taxon>Genlisea</taxon>
    </lineage>
</organism>
<evidence type="ECO:0000256" key="1">
    <source>
        <dbReference type="ARBA" id="ARBA00005352"/>
    </source>
</evidence>
<protein>
    <recommendedName>
        <fullName evidence="2">CCZ1/INTU/HSP4 first Longin domain-containing protein</fullName>
    </recommendedName>
</protein>
<name>S8CK50_9LAMI</name>
<dbReference type="OrthoDB" id="240546at2759"/>
<dbReference type="Proteomes" id="UP000015453">
    <property type="component" value="Unassembled WGS sequence"/>
</dbReference>
<comment type="similarity">
    <text evidence="1">Belongs to the CCZ1 family.</text>
</comment>
<comment type="caution">
    <text evidence="3">The sequence shown here is derived from an EMBL/GenBank/DDBJ whole genome shotgun (WGS) entry which is preliminary data.</text>
</comment>
<dbReference type="AlphaFoldDB" id="S8CK50"/>
<evidence type="ECO:0000313" key="3">
    <source>
        <dbReference type="EMBL" id="EPS67559.1"/>
    </source>
</evidence>
<dbReference type="InterPro" id="IPR043987">
    <property type="entry name" value="CCZ1/INTU/HSP4_longin_1"/>
</dbReference>
<accession>S8CK50</accession>
<dbReference type="EMBL" id="AUSU01003058">
    <property type="protein sequence ID" value="EPS67559.1"/>
    <property type="molecule type" value="Genomic_DNA"/>
</dbReference>
<feature type="domain" description="CCZ1/INTU/HSP4 first Longin" evidence="2">
    <location>
        <begin position="4"/>
        <end position="113"/>
    </location>
</feature>
<keyword evidence="4" id="KW-1185">Reference proteome</keyword>
<dbReference type="GO" id="GO:0035658">
    <property type="term" value="C:Mon1-Ccz1 complex"/>
    <property type="evidence" value="ECO:0007669"/>
    <property type="project" value="InterPro"/>
</dbReference>
<proteinExistence type="inferred from homology"/>